<dbReference type="EMBL" id="SDAM02000026">
    <property type="protein sequence ID" value="KAH6836123.1"/>
    <property type="molecule type" value="Genomic_DNA"/>
</dbReference>
<evidence type="ECO:0000256" key="7">
    <source>
        <dbReference type="SAM" id="MobiDB-lite"/>
    </source>
</evidence>
<dbReference type="Proteomes" id="UP001190926">
    <property type="component" value="Unassembled WGS sequence"/>
</dbReference>
<protein>
    <recommendedName>
        <fullName evidence="8">RST domain-containing protein</fullName>
    </recommendedName>
</protein>
<dbReference type="GO" id="GO:0005669">
    <property type="term" value="C:transcription factor TFIID complex"/>
    <property type="evidence" value="ECO:0007669"/>
    <property type="project" value="InterPro"/>
</dbReference>
<feature type="compositionally biased region" description="Polar residues" evidence="7">
    <location>
        <begin position="36"/>
        <end position="50"/>
    </location>
</feature>
<dbReference type="PANTHER" id="PTHR15138">
    <property type="entry name" value="TRANSCRIPTION INITIATION FACTOR TFIID SUBUNIT 4"/>
    <property type="match status" value="1"/>
</dbReference>
<reference evidence="9 10" key="1">
    <citation type="journal article" date="2021" name="Nat. Commun.">
        <title>Incipient diploidization of the medicinal plant Perilla within 10,000 years.</title>
        <authorList>
            <person name="Zhang Y."/>
            <person name="Shen Q."/>
            <person name="Leng L."/>
            <person name="Zhang D."/>
            <person name="Chen S."/>
            <person name="Shi Y."/>
            <person name="Ning Z."/>
            <person name="Chen S."/>
        </authorList>
    </citation>
    <scope>NUCLEOTIDE SEQUENCE [LARGE SCALE GENOMIC DNA]</scope>
    <source>
        <strain evidence="10">cv. PC099</strain>
    </source>
</reference>
<comment type="function">
    <text evidence="6">TAFs are components of the transcription factor IID (TFIID) complex that is essential for mediating regulation of RNA polymerase transcription.</text>
</comment>
<proteinExistence type="inferred from homology"/>
<evidence type="ECO:0000256" key="2">
    <source>
        <dbReference type="ARBA" id="ARBA00006178"/>
    </source>
</evidence>
<evidence type="ECO:0000256" key="1">
    <source>
        <dbReference type="ARBA" id="ARBA00004123"/>
    </source>
</evidence>
<dbReference type="CDD" id="cd08045">
    <property type="entry name" value="HFD_TAF4"/>
    <property type="match status" value="1"/>
</dbReference>
<dbReference type="AlphaFoldDB" id="A0AAD4PDN7"/>
<feature type="compositionally biased region" description="Polar residues" evidence="7">
    <location>
        <begin position="584"/>
        <end position="595"/>
    </location>
</feature>
<evidence type="ECO:0000259" key="8">
    <source>
        <dbReference type="PROSITE" id="PS51879"/>
    </source>
</evidence>
<feature type="region of interest" description="Disordered" evidence="7">
    <location>
        <begin position="832"/>
        <end position="879"/>
    </location>
</feature>
<feature type="region of interest" description="Disordered" evidence="7">
    <location>
        <begin position="329"/>
        <end position="364"/>
    </location>
</feature>
<dbReference type="InterPro" id="IPR022003">
    <property type="entry name" value="RST"/>
</dbReference>
<dbReference type="InterPro" id="IPR045144">
    <property type="entry name" value="TAF4"/>
</dbReference>
<feature type="compositionally biased region" description="Basic and acidic residues" evidence="7">
    <location>
        <begin position="832"/>
        <end position="849"/>
    </location>
</feature>
<keyword evidence="5" id="KW-0539">Nucleus</keyword>
<sequence>MDPNIMKFLEEDEDETMHSGADVDAFTAELNRDIEGNTSTPQQPSDSNAANPAALYQVSSQTRSQLLPQWHTSDHDGIANFQSGQDLVASGGKDQHSSELELQRQGSDSNRIQDDNSSHVPNPLLPNPSIVGAPQLQDDRNTFPLPQPVGGQPSGEQPMNVQMLDHESMLDKELQLNKLQNINHHPSMTVGSNDQQPILMEFNHQQILATGKGNQQTSMGINIEQAMPPLNQHTTGLAMTSQPASTSRVSNPQSMTSSSQPVTTLQLNKHVPFSMLFPIIQPQLDKDRAMQLTTLFSRLKKNETSKDDFLRHVRSIVGDQMLKMAAARNSQTATNQFQLQPQASGRQMQVPSGGETPSLNPSNQKVASETTSFANKSHIHFFAAQLPTELSNSISNNNAGKLLEVEMQAVSHGEQVGQMPSSSSGAFCHEWKHPAFPTQELNKQQNMQFSQTSFPSYGNAGSGYPSFPATSVASSAAIRPQPCDSQMRQAPSHPKLVVNQLGAKSRPMNVTNIATFDRPLSLSDSKKMPAGSLTHMNSHTALQQNQVQCSSSTSNEQKTSISPSMICVKQEPCDPSIEHKKAQMSPSHGLSSLPTAPSKLGSAAPWSLKDESFEIQSSRTGLTPPTTLVPSSSVSSPSPSLMETNILSSSRLPSLTAPLGPGNNSKAPPKKPFVGQKKLMEAPGSSPPSSKKQKVSGSFADQSIEHLNDVTAVSGVNIREEEEQLFSGSKEDSRVSEASRRVVQEEEERLILQKIPLQKIMVEKMAKCGLKNMSNDMERCLSLCVEERMRGLISNVIRLSKQRVNMDKPRHKTIITSDVRQQITAINRKAREEWEKKQGETEKLQKLNDPESSTGIDVDKEKDESRGKSTKVNKEDDDKMRTTAANVAVRAATGVSDITSRWQLMIEAKQKQGGFDTSSGPQTIKEVGRKPLASSTRNAMENQESQKRDPSCSLTTPASIRKVGRNQVVVPREARSISVKDVIAVLEREPQLSKSMLLYGLYQKVKGDAVSE</sequence>
<dbReference type="GO" id="GO:0046982">
    <property type="term" value="F:protein heterodimerization activity"/>
    <property type="evidence" value="ECO:0007669"/>
    <property type="project" value="InterPro"/>
</dbReference>
<dbReference type="Gene3D" id="1.10.20.10">
    <property type="entry name" value="Histone, subunit A"/>
    <property type="match status" value="1"/>
</dbReference>
<accession>A0AAD4PDN7</accession>
<dbReference type="FunFam" id="1.10.20.10:FF:000015">
    <property type="entry name" value="Transcription initiation factor TFIID subunit 4B"/>
    <property type="match status" value="1"/>
</dbReference>
<feature type="compositionally biased region" description="Low complexity" evidence="7">
    <location>
        <begin position="622"/>
        <end position="641"/>
    </location>
</feature>
<comment type="caution">
    <text evidence="9">The sequence shown here is derived from an EMBL/GenBank/DDBJ whole genome shotgun (WGS) entry which is preliminary data.</text>
</comment>
<name>A0AAD4PDN7_PERFH</name>
<feature type="region of interest" description="Disordered" evidence="7">
    <location>
        <begin position="912"/>
        <end position="956"/>
    </location>
</feature>
<feature type="compositionally biased region" description="Basic and acidic residues" evidence="7">
    <location>
        <begin position="857"/>
        <end position="879"/>
    </location>
</feature>
<feature type="region of interest" description="Disordered" evidence="7">
    <location>
        <begin position="10"/>
        <end position="52"/>
    </location>
</feature>
<dbReference type="PANTHER" id="PTHR15138:SF14">
    <property type="entry name" value="TRANSCRIPTION INITIATION FACTOR TFIID SUBUNIT 4"/>
    <property type="match status" value="1"/>
</dbReference>
<dbReference type="GO" id="GO:0016251">
    <property type="term" value="F:RNA polymerase II general transcription initiation factor activity"/>
    <property type="evidence" value="ECO:0007669"/>
    <property type="project" value="TreeGrafter"/>
</dbReference>
<evidence type="ECO:0000256" key="4">
    <source>
        <dbReference type="ARBA" id="ARBA00023163"/>
    </source>
</evidence>
<feature type="region of interest" description="Disordered" evidence="7">
    <location>
        <begin position="615"/>
        <end position="698"/>
    </location>
</feature>
<gene>
    <name evidence="9" type="ORF">C2S53_002546</name>
</gene>
<dbReference type="PROSITE" id="PS51879">
    <property type="entry name" value="RST"/>
    <property type="match status" value="1"/>
</dbReference>
<organism evidence="9 10">
    <name type="scientific">Perilla frutescens var. hirtella</name>
    <name type="common">Perilla citriodora</name>
    <name type="synonym">Perilla setoyensis</name>
    <dbReference type="NCBI Taxonomy" id="608512"/>
    <lineage>
        <taxon>Eukaryota</taxon>
        <taxon>Viridiplantae</taxon>
        <taxon>Streptophyta</taxon>
        <taxon>Embryophyta</taxon>
        <taxon>Tracheophyta</taxon>
        <taxon>Spermatophyta</taxon>
        <taxon>Magnoliopsida</taxon>
        <taxon>eudicotyledons</taxon>
        <taxon>Gunneridae</taxon>
        <taxon>Pentapetalae</taxon>
        <taxon>asterids</taxon>
        <taxon>lamiids</taxon>
        <taxon>Lamiales</taxon>
        <taxon>Lamiaceae</taxon>
        <taxon>Nepetoideae</taxon>
        <taxon>Elsholtzieae</taxon>
        <taxon>Perilla</taxon>
    </lineage>
</organism>
<keyword evidence="10" id="KW-1185">Reference proteome</keyword>
<keyword evidence="4" id="KW-0804">Transcription</keyword>
<feature type="region of interest" description="Disordered" evidence="7">
    <location>
        <begin position="104"/>
        <end position="157"/>
    </location>
</feature>
<dbReference type="GO" id="GO:0006367">
    <property type="term" value="P:transcription initiation at RNA polymerase II promoter"/>
    <property type="evidence" value="ECO:0007669"/>
    <property type="project" value="TreeGrafter"/>
</dbReference>
<feature type="compositionally biased region" description="Polar residues" evidence="7">
    <location>
        <begin position="933"/>
        <end position="943"/>
    </location>
</feature>
<evidence type="ECO:0000313" key="9">
    <source>
        <dbReference type="EMBL" id="KAH6836123.1"/>
    </source>
</evidence>
<feature type="compositionally biased region" description="Polar residues" evidence="7">
    <location>
        <begin position="642"/>
        <end position="653"/>
    </location>
</feature>
<feature type="domain" description="RST" evidence="8">
    <location>
        <begin position="264"/>
        <end position="335"/>
    </location>
</feature>
<dbReference type="InterPro" id="IPR007900">
    <property type="entry name" value="TAF4_C"/>
</dbReference>
<dbReference type="InterPro" id="IPR009072">
    <property type="entry name" value="Histone-fold"/>
</dbReference>
<dbReference type="GO" id="GO:0003677">
    <property type="term" value="F:DNA binding"/>
    <property type="evidence" value="ECO:0007669"/>
    <property type="project" value="TreeGrafter"/>
</dbReference>
<dbReference type="Pfam" id="PF05236">
    <property type="entry name" value="TAF4"/>
    <property type="match status" value="1"/>
</dbReference>
<evidence type="ECO:0000256" key="5">
    <source>
        <dbReference type="ARBA" id="ARBA00023242"/>
    </source>
</evidence>
<keyword evidence="3" id="KW-0805">Transcription regulation</keyword>
<evidence type="ECO:0000256" key="3">
    <source>
        <dbReference type="ARBA" id="ARBA00023015"/>
    </source>
</evidence>
<comment type="similarity">
    <text evidence="2">Belongs to the TAF4 family.</text>
</comment>
<evidence type="ECO:0000313" key="10">
    <source>
        <dbReference type="Proteomes" id="UP001190926"/>
    </source>
</evidence>
<feature type="region of interest" description="Disordered" evidence="7">
    <location>
        <begin position="578"/>
        <end position="603"/>
    </location>
</feature>
<comment type="subcellular location">
    <subcellularLocation>
        <location evidence="1">Nucleus</location>
    </subcellularLocation>
</comment>
<feature type="compositionally biased region" description="Low complexity" evidence="7">
    <location>
        <begin position="683"/>
        <end position="698"/>
    </location>
</feature>
<evidence type="ECO:0000256" key="6">
    <source>
        <dbReference type="ARBA" id="ARBA00058775"/>
    </source>
</evidence>
<dbReference type="Pfam" id="PF12174">
    <property type="entry name" value="RST"/>
    <property type="match status" value="1"/>
</dbReference>